<sequence length="116" mass="13047">MRPIFRPAEMSTDHHRHHSVISLQHTHRSQAMEILEQPVLKTALLFHPGSSVSVPFYLTPEILVGNHSRITALESPLRFVGTRVRSGVKVWSALISPFGGSFSVRLFQVLVIQNRA</sequence>
<name>X0DZ66_FUSOX</name>
<dbReference type="EMBL" id="JH658363">
    <property type="protein sequence ID" value="EXK99437.1"/>
    <property type="molecule type" value="Genomic_DNA"/>
</dbReference>
<keyword evidence="2" id="KW-1185">Reference proteome</keyword>
<proteinExistence type="predicted"/>
<gene>
    <name evidence="1" type="ORF">FOQG_01963</name>
</gene>
<evidence type="ECO:0000313" key="1">
    <source>
        <dbReference type="EMBL" id="EXK99437.1"/>
    </source>
</evidence>
<dbReference type="AlphaFoldDB" id="X0DZ66"/>
<reference evidence="1 2" key="1">
    <citation type="submission" date="2011-11" db="EMBL/GenBank/DDBJ databases">
        <title>The Genome Sequence of Fusarium oxysporum PHW815.</title>
        <authorList>
            <consortium name="The Broad Institute Genome Sequencing Platform"/>
            <person name="Ma L.-J."/>
            <person name="Gale L.R."/>
            <person name="Schwartz D.C."/>
            <person name="Zhou S."/>
            <person name="Corby-Kistler H."/>
            <person name="Young S.K."/>
            <person name="Zeng Q."/>
            <person name="Gargeya S."/>
            <person name="Fitzgerald M."/>
            <person name="Haas B."/>
            <person name="Abouelleil A."/>
            <person name="Alvarado L."/>
            <person name="Arachchi H.M."/>
            <person name="Berlin A."/>
            <person name="Brown A."/>
            <person name="Chapman S.B."/>
            <person name="Chen Z."/>
            <person name="Dunbar C."/>
            <person name="Freedman E."/>
            <person name="Gearin G."/>
            <person name="Goldberg J."/>
            <person name="Griggs A."/>
            <person name="Gujja S."/>
            <person name="Heiman D."/>
            <person name="Howarth C."/>
            <person name="Larson L."/>
            <person name="Lui A."/>
            <person name="MacDonald P.J.P."/>
            <person name="Montmayeur A."/>
            <person name="Murphy C."/>
            <person name="Neiman D."/>
            <person name="Pearson M."/>
            <person name="Priest M."/>
            <person name="Roberts A."/>
            <person name="Saif S."/>
            <person name="Shea T."/>
            <person name="Shenoy N."/>
            <person name="Sisk P."/>
            <person name="Stolte C."/>
            <person name="Sykes S."/>
            <person name="Wortman J."/>
            <person name="Nusbaum C."/>
            <person name="Birren B."/>
        </authorList>
    </citation>
    <scope>NUCLEOTIDE SEQUENCE [LARGE SCALE GENOMIC DNA]</scope>
    <source>
        <strain evidence="1 2">54005</strain>
    </source>
</reference>
<organism evidence="1 2">
    <name type="scientific">Fusarium oxysporum f. sp. raphani 54005</name>
    <dbReference type="NCBI Taxonomy" id="1089458"/>
    <lineage>
        <taxon>Eukaryota</taxon>
        <taxon>Fungi</taxon>
        <taxon>Dikarya</taxon>
        <taxon>Ascomycota</taxon>
        <taxon>Pezizomycotina</taxon>
        <taxon>Sordariomycetes</taxon>
        <taxon>Hypocreomycetidae</taxon>
        <taxon>Hypocreales</taxon>
        <taxon>Nectriaceae</taxon>
        <taxon>Fusarium</taxon>
        <taxon>Fusarium oxysporum species complex</taxon>
    </lineage>
</organism>
<protein>
    <submittedName>
        <fullName evidence="1">Uncharacterized protein</fullName>
    </submittedName>
</protein>
<accession>X0DZ66</accession>
<evidence type="ECO:0000313" key="2">
    <source>
        <dbReference type="Proteomes" id="UP000030663"/>
    </source>
</evidence>
<dbReference type="HOGENOM" id="CLU_2223424_0_0_1"/>
<dbReference type="Proteomes" id="UP000030663">
    <property type="component" value="Unassembled WGS sequence"/>
</dbReference>